<protein>
    <submittedName>
        <fullName evidence="2">Uncharacterized protein</fullName>
    </submittedName>
</protein>
<reference evidence="2" key="1">
    <citation type="submission" date="2021-01" db="EMBL/GenBank/DDBJ databases">
        <title>Chromosome-level genome assembly of a human fungal pathogen reveals clustering of transcriptionally co-regulated genes.</title>
        <authorList>
            <person name="Voorhies M."/>
            <person name="Cohen S."/>
            <person name="Shea T.P."/>
            <person name="Petrus S."/>
            <person name="Munoz J.F."/>
            <person name="Poplawski S."/>
            <person name="Goldman W.E."/>
            <person name="Michael T."/>
            <person name="Cuomo C.A."/>
            <person name="Sil A."/>
            <person name="Beyhan S."/>
        </authorList>
    </citation>
    <scope>NUCLEOTIDE SEQUENCE</scope>
    <source>
        <strain evidence="2">WU24</strain>
    </source>
</reference>
<dbReference type="VEuPathDB" id="FungiDB:I7I51_03509"/>
<feature type="compositionally biased region" description="Basic residues" evidence="1">
    <location>
        <begin position="8"/>
        <end position="17"/>
    </location>
</feature>
<evidence type="ECO:0000313" key="2">
    <source>
        <dbReference type="EMBL" id="QSS61336.1"/>
    </source>
</evidence>
<evidence type="ECO:0000313" key="3">
    <source>
        <dbReference type="Proteomes" id="UP000663671"/>
    </source>
</evidence>
<feature type="compositionally biased region" description="Polar residues" evidence="1">
    <location>
        <begin position="24"/>
        <end position="45"/>
    </location>
</feature>
<dbReference type="EMBL" id="CP069111">
    <property type="protein sequence ID" value="QSS61336.1"/>
    <property type="molecule type" value="Genomic_DNA"/>
</dbReference>
<accession>A0A8A1M487</accession>
<proteinExistence type="predicted"/>
<dbReference type="AlphaFoldDB" id="A0A8A1M487"/>
<sequence>MEGSTPGRPKRSKRRRDWRGERSQQALRRTMAQQLAGSWQPTVSSPGAEPRAYLMNYLVNPYFSLEPNSSSTPRLIYCLLGSSEILRSRYAPILRPGCCPTEQLLQFLTSSSITTKYPDEVSNHSAAILPSGAAGFATVN</sequence>
<organism evidence="2 3">
    <name type="scientific">Ajellomyces capsulatus</name>
    <name type="common">Darling's disease fungus</name>
    <name type="synonym">Histoplasma capsulatum</name>
    <dbReference type="NCBI Taxonomy" id="5037"/>
    <lineage>
        <taxon>Eukaryota</taxon>
        <taxon>Fungi</taxon>
        <taxon>Dikarya</taxon>
        <taxon>Ascomycota</taxon>
        <taxon>Pezizomycotina</taxon>
        <taxon>Eurotiomycetes</taxon>
        <taxon>Eurotiomycetidae</taxon>
        <taxon>Onygenales</taxon>
        <taxon>Ajellomycetaceae</taxon>
        <taxon>Histoplasma</taxon>
    </lineage>
</organism>
<dbReference type="Proteomes" id="UP000663671">
    <property type="component" value="Chromosome 5"/>
</dbReference>
<feature type="region of interest" description="Disordered" evidence="1">
    <location>
        <begin position="1"/>
        <end position="45"/>
    </location>
</feature>
<gene>
    <name evidence="2" type="ORF">I7I51_03509</name>
</gene>
<name>A0A8A1M487_AJECA</name>
<evidence type="ECO:0000256" key="1">
    <source>
        <dbReference type="SAM" id="MobiDB-lite"/>
    </source>
</evidence>